<dbReference type="Gene3D" id="3.30.420.10">
    <property type="entry name" value="Ribonuclease H-like superfamily/Ribonuclease H"/>
    <property type="match status" value="1"/>
</dbReference>
<sequence>MRTPLNEETVLGAFNEDPTTSIRAVALMVNVSRSTIQRIMRDNRQHAYHYKRVQNLLPEDYPARVNFCTWLLQKCGEIPRFVHKVLFTNESYFSRGGTFNVHNCTIWAEENPYLGYLKITVRFFHRRFSVNLWGGILGKSLVSDPVLNLLPT</sequence>
<dbReference type="AlphaFoldDB" id="A0A482VLL9"/>
<proteinExistence type="predicted"/>
<organism evidence="1 2">
    <name type="scientific">Asbolus verrucosus</name>
    <name type="common">Desert ironclad beetle</name>
    <dbReference type="NCBI Taxonomy" id="1661398"/>
    <lineage>
        <taxon>Eukaryota</taxon>
        <taxon>Metazoa</taxon>
        <taxon>Ecdysozoa</taxon>
        <taxon>Arthropoda</taxon>
        <taxon>Hexapoda</taxon>
        <taxon>Insecta</taxon>
        <taxon>Pterygota</taxon>
        <taxon>Neoptera</taxon>
        <taxon>Endopterygota</taxon>
        <taxon>Coleoptera</taxon>
        <taxon>Polyphaga</taxon>
        <taxon>Cucujiformia</taxon>
        <taxon>Tenebrionidae</taxon>
        <taxon>Pimeliinae</taxon>
        <taxon>Asbolus</taxon>
    </lineage>
</organism>
<dbReference type="Proteomes" id="UP000292052">
    <property type="component" value="Unassembled WGS sequence"/>
</dbReference>
<dbReference type="PANTHER" id="PTHR47326">
    <property type="entry name" value="TRANSPOSABLE ELEMENT TC3 TRANSPOSASE-LIKE PROTEIN"/>
    <property type="match status" value="1"/>
</dbReference>
<evidence type="ECO:0000313" key="1">
    <source>
        <dbReference type="EMBL" id="RZC33762.1"/>
    </source>
</evidence>
<evidence type="ECO:0000313" key="2">
    <source>
        <dbReference type="Proteomes" id="UP000292052"/>
    </source>
</evidence>
<dbReference type="STRING" id="1661398.A0A482VLL9"/>
<dbReference type="OrthoDB" id="6622349at2759"/>
<accession>A0A482VLL9</accession>
<dbReference type="EMBL" id="QDEB01086079">
    <property type="protein sequence ID" value="RZC33762.1"/>
    <property type="molecule type" value="Genomic_DNA"/>
</dbReference>
<reference evidence="1 2" key="1">
    <citation type="submission" date="2017-03" db="EMBL/GenBank/DDBJ databases">
        <title>Genome of the blue death feigning beetle - Asbolus verrucosus.</title>
        <authorList>
            <person name="Rider S.D."/>
        </authorList>
    </citation>
    <scope>NUCLEOTIDE SEQUENCE [LARGE SCALE GENOMIC DNA]</scope>
    <source>
        <strain evidence="1">Butters</strain>
        <tissue evidence="1">Head and leg muscle</tissue>
    </source>
</reference>
<gene>
    <name evidence="1" type="ORF">BDFB_014019</name>
</gene>
<dbReference type="PANTHER" id="PTHR47326:SF1">
    <property type="entry name" value="HTH PSQ-TYPE DOMAIN-CONTAINING PROTEIN"/>
    <property type="match status" value="1"/>
</dbReference>
<dbReference type="GO" id="GO:0003676">
    <property type="term" value="F:nucleic acid binding"/>
    <property type="evidence" value="ECO:0007669"/>
    <property type="project" value="InterPro"/>
</dbReference>
<name>A0A482VLL9_ASBVE</name>
<dbReference type="InterPro" id="IPR036397">
    <property type="entry name" value="RNaseH_sf"/>
</dbReference>
<keyword evidence="2" id="KW-1185">Reference proteome</keyword>
<protein>
    <submittedName>
        <fullName evidence="1">Uncharacterized protein</fullName>
    </submittedName>
</protein>
<comment type="caution">
    <text evidence="1">The sequence shown here is derived from an EMBL/GenBank/DDBJ whole genome shotgun (WGS) entry which is preliminary data.</text>
</comment>